<keyword evidence="3" id="KW-0813">Transport</keyword>
<feature type="transmembrane region" description="Helical" evidence="8">
    <location>
        <begin position="139"/>
        <end position="164"/>
    </location>
</feature>
<evidence type="ECO:0000256" key="7">
    <source>
        <dbReference type="ARBA" id="ARBA00023136"/>
    </source>
</evidence>
<dbReference type="GO" id="GO:1903785">
    <property type="term" value="P:L-valine transmembrane transport"/>
    <property type="evidence" value="ECO:0007669"/>
    <property type="project" value="TreeGrafter"/>
</dbReference>
<accession>A3VM24</accession>
<comment type="similarity">
    <text evidence="2">Belongs to the AzlC family.</text>
</comment>
<evidence type="ECO:0000256" key="5">
    <source>
        <dbReference type="ARBA" id="ARBA00022692"/>
    </source>
</evidence>
<evidence type="ECO:0000256" key="6">
    <source>
        <dbReference type="ARBA" id="ARBA00022989"/>
    </source>
</evidence>
<organism evidence="9 10">
    <name type="scientific">Maritimibacter alkaliphilus HTCC2654</name>
    <dbReference type="NCBI Taxonomy" id="314271"/>
    <lineage>
        <taxon>Bacteria</taxon>
        <taxon>Pseudomonadati</taxon>
        <taxon>Pseudomonadota</taxon>
        <taxon>Alphaproteobacteria</taxon>
        <taxon>Rhodobacterales</taxon>
        <taxon>Roseobacteraceae</taxon>
        <taxon>Maritimibacter</taxon>
    </lineage>
</organism>
<keyword evidence="7 8" id="KW-0472">Membrane</keyword>
<keyword evidence="10" id="KW-1185">Reference proteome</keyword>
<dbReference type="GO" id="GO:0005886">
    <property type="term" value="C:plasma membrane"/>
    <property type="evidence" value="ECO:0007669"/>
    <property type="project" value="UniProtKB-SubCell"/>
</dbReference>
<keyword evidence="4" id="KW-1003">Cell membrane</keyword>
<comment type="subcellular location">
    <subcellularLocation>
        <location evidence="1">Cell membrane</location>
        <topology evidence="1">Multi-pass membrane protein</topology>
    </subcellularLocation>
</comment>
<feature type="transmembrane region" description="Helical" evidence="8">
    <location>
        <begin position="217"/>
        <end position="236"/>
    </location>
</feature>
<evidence type="ECO:0000256" key="1">
    <source>
        <dbReference type="ARBA" id="ARBA00004651"/>
    </source>
</evidence>
<evidence type="ECO:0000256" key="8">
    <source>
        <dbReference type="SAM" id="Phobius"/>
    </source>
</evidence>
<sequence>MQGDAMKYTMGRQYFDGLRYGAPFMFMVVPFSILFGVVATEAGLDLLQTMVMTMLVVAGASQFAAIQQMVDNAPVVMVLATAFAVNMRMAMYSASLVPYLGKAKLWQRALVAYLLVDQSAAVANDKFEKEPDMPIPLKIIYLMGVLTPIVPVWFLFTLIGALVGSSIPDGFGIDFAVPLTFIALFAPMLKTLAHVAAAATSVVFTLLLSFIPYGLGLIVAAVIAMAVGSLVEVWMARRQVP</sequence>
<dbReference type="eggNOG" id="COG1296">
    <property type="taxonomic scope" value="Bacteria"/>
</dbReference>
<gene>
    <name evidence="9" type="ORF">RB2654_11969</name>
</gene>
<dbReference type="AlphaFoldDB" id="A3VM24"/>
<feature type="transmembrane region" description="Helical" evidence="8">
    <location>
        <begin position="170"/>
        <end position="186"/>
    </location>
</feature>
<dbReference type="STRING" id="314271.RB2654_11969"/>
<dbReference type="PANTHER" id="PTHR34979:SF1">
    <property type="entry name" value="INNER MEMBRANE PROTEIN YGAZ"/>
    <property type="match status" value="1"/>
</dbReference>
<protein>
    <submittedName>
        <fullName evidence="9">AzlC family protein</fullName>
    </submittedName>
</protein>
<evidence type="ECO:0000313" key="9">
    <source>
        <dbReference type="EMBL" id="EAQ10716.1"/>
    </source>
</evidence>
<keyword evidence="5 8" id="KW-0812">Transmembrane</keyword>
<dbReference type="PANTHER" id="PTHR34979">
    <property type="entry name" value="INNER MEMBRANE PROTEIN YGAZ"/>
    <property type="match status" value="1"/>
</dbReference>
<dbReference type="Pfam" id="PF03591">
    <property type="entry name" value="AzlC"/>
    <property type="match status" value="1"/>
</dbReference>
<dbReference type="EMBL" id="AAMT01000027">
    <property type="protein sequence ID" value="EAQ10716.1"/>
    <property type="molecule type" value="Genomic_DNA"/>
</dbReference>
<evidence type="ECO:0000256" key="3">
    <source>
        <dbReference type="ARBA" id="ARBA00022448"/>
    </source>
</evidence>
<evidence type="ECO:0000256" key="4">
    <source>
        <dbReference type="ARBA" id="ARBA00022475"/>
    </source>
</evidence>
<evidence type="ECO:0000256" key="2">
    <source>
        <dbReference type="ARBA" id="ARBA00010735"/>
    </source>
</evidence>
<name>A3VM24_9RHOB</name>
<keyword evidence="6 8" id="KW-1133">Transmembrane helix</keyword>
<dbReference type="HOGENOM" id="CLU_065777_1_1_5"/>
<proteinExistence type="inferred from homology"/>
<comment type="caution">
    <text evidence="9">The sequence shown here is derived from an EMBL/GenBank/DDBJ whole genome shotgun (WGS) entry which is preliminary data.</text>
</comment>
<reference evidence="9 10" key="1">
    <citation type="journal article" date="2010" name="J. Bacteriol.">
        <title>Genome sequences of Pelagibaca bermudensis HTCC2601T and Maritimibacter alkaliphilus HTCC2654T, the type strains of two marine Roseobacter genera.</title>
        <authorList>
            <person name="Thrash J.C."/>
            <person name="Cho J.C."/>
            <person name="Ferriera S."/>
            <person name="Johnson J."/>
            <person name="Vergin K.L."/>
            <person name="Giovannoni S.J."/>
        </authorList>
    </citation>
    <scope>NUCLEOTIDE SEQUENCE [LARGE SCALE GENOMIC DNA]</scope>
    <source>
        <strain evidence="9 10">HTCC2654</strain>
    </source>
</reference>
<dbReference type="Proteomes" id="UP000002931">
    <property type="component" value="Unassembled WGS sequence"/>
</dbReference>
<feature type="transmembrane region" description="Helical" evidence="8">
    <location>
        <begin position="20"/>
        <end position="39"/>
    </location>
</feature>
<evidence type="ECO:0000313" key="10">
    <source>
        <dbReference type="Proteomes" id="UP000002931"/>
    </source>
</evidence>
<dbReference type="InterPro" id="IPR011606">
    <property type="entry name" value="Brnchd-chn_aa_trnsp_permease"/>
</dbReference>